<evidence type="ECO:0000256" key="4">
    <source>
        <dbReference type="ARBA" id="ARBA00023136"/>
    </source>
</evidence>
<feature type="transmembrane region" description="Helical" evidence="5">
    <location>
        <begin position="305"/>
        <end position="327"/>
    </location>
</feature>
<feature type="transmembrane region" description="Helical" evidence="5">
    <location>
        <begin position="135"/>
        <end position="152"/>
    </location>
</feature>
<dbReference type="SUPFAM" id="SSF103473">
    <property type="entry name" value="MFS general substrate transporter"/>
    <property type="match status" value="2"/>
</dbReference>
<protein>
    <recommendedName>
        <fullName evidence="8">Major facilitator superfamily (MFS) profile domain-containing protein</fullName>
    </recommendedName>
</protein>
<dbReference type="InterPro" id="IPR036259">
    <property type="entry name" value="MFS_trans_sf"/>
</dbReference>
<feature type="transmembrane region" description="Helical" evidence="5">
    <location>
        <begin position="278"/>
        <end position="299"/>
    </location>
</feature>
<feature type="transmembrane region" description="Helical" evidence="5">
    <location>
        <begin position="191"/>
        <end position="209"/>
    </location>
</feature>
<feature type="transmembrane region" description="Helical" evidence="5">
    <location>
        <begin position="164"/>
        <end position="182"/>
    </location>
</feature>
<dbReference type="GO" id="GO:0022857">
    <property type="term" value="F:transmembrane transporter activity"/>
    <property type="evidence" value="ECO:0007669"/>
    <property type="project" value="InterPro"/>
</dbReference>
<evidence type="ECO:0000256" key="1">
    <source>
        <dbReference type="ARBA" id="ARBA00004141"/>
    </source>
</evidence>
<dbReference type="Pfam" id="PF07690">
    <property type="entry name" value="MFS_1"/>
    <property type="match status" value="1"/>
</dbReference>
<name>A0A9N9UCK7_9HYPO</name>
<evidence type="ECO:0000256" key="2">
    <source>
        <dbReference type="ARBA" id="ARBA00022692"/>
    </source>
</evidence>
<keyword evidence="3 5" id="KW-1133">Transmembrane helix</keyword>
<dbReference type="AlphaFoldDB" id="A0A9N9UCK7"/>
<dbReference type="EMBL" id="CABFNO020001387">
    <property type="protein sequence ID" value="CAG9984311.1"/>
    <property type="molecule type" value="Genomic_DNA"/>
</dbReference>
<sequence>MRTRDLFPKWDAVVDKQAAQTEKTEMKTVTVAVDSEAPGNEEKNVSDTVLATDKLADAEHALPLRQFVIAYAVMVVMSFAQDLSSGIFSTLTPYVTSAFERHSLTATTSVLSYIASAIIKLPYAKLIQVWGRTQGFAVMVAFMLLGIIMMATCQNVETYCAAQVFYTIGASGIRFSITIFIADTTAMRNRILLIGITSIPTIGTIWAYGPVTEQILKTVGFRWGFGLWAPILALIFAPLLWYLWVTQKKLEAIKPTPSTQPLRTWWQSYVHYIKEFDVVGILIIATGLTLLLLSVNIYSYQPEGWRAPIVICFLIFGVLLLPIFGLYERYIAEYTFIPWSLLVNRTVITTNIMVLTLQAGEQLGAAYFYSQLIVVFRQSVTTATYITNIYYMGATVTMIIVGVAVRYYGHIKYYALFLGVPLVTLGYGLLIKFRTTNTQIGLVILCQIFIAIGGGILNPVEQLMLMAVSDHDHMPAVLAVEGLFAEVGKAIGFAIAGALWTGLFENALENHLPESEKENIGQIYGDLDVQSSYPKGSAAYEGISLAYGDAQRIILITSCCLFVLTLGCVVFWKDVNVKGMRRLRDRA</sequence>
<feature type="transmembrane region" description="Helical" evidence="5">
    <location>
        <begin position="553"/>
        <end position="572"/>
    </location>
</feature>
<feature type="transmembrane region" description="Helical" evidence="5">
    <location>
        <begin position="389"/>
        <end position="408"/>
    </location>
</feature>
<evidence type="ECO:0008006" key="8">
    <source>
        <dbReference type="Google" id="ProtNLM"/>
    </source>
</evidence>
<dbReference type="InterPro" id="IPR011701">
    <property type="entry name" value="MFS"/>
</dbReference>
<organism evidence="6 7">
    <name type="scientific">Clonostachys byssicola</name>
    <dbReference type="NCBI Taxonomy" id="160290"/>
    <lineage>
        <taxon>Eukaryota</taxon>
        <taxon>Fungi</taxon>
        <taxon>Dikarya</taxon>
        <taxon>Ascomycota</taxon>
        <taxon>Pezizomycotina</taxon>
        <taxon>Sordariomycetes</taxon>
        <taxon>Hypocreomycetidae</taxon>
        <taxon>Hypocreales</taxon>
        <taxon>Bionectriaceae</taxon>
        <taxon>Clonostachys</taxon>
    </lineage>
</organism>
<keyword evidence="4 5" id="KW-0472">Membrane</keyword>
<comment type="caution">
    <text evidence="6">The sequence shown here is derived from an EMBL/GenBank/DDBJ whole genome shotgun (WGS) entry which is preliminary data.</text>
</comment>
<dbReference type="PANTHER" id="PTHR23501">
    <property type="entry name" value="MAJOR FACILITATOR SUPERFAMILY"/>
    <property type="match status" value="1"/>
</dbReference>
<dbReference type="Gene3D" id="1.20.1250.20">
    <property type="entry name" value="MFS general substrate transporter like domains"/>
    <property type="match status" value="2"/>
</dbReference>
<accession>A0A9N9UCK7</accession>
<evidence type="ECO:0000313" key="7">
    <source>
        <dbReference type="Proteomes" id="UP000754883"/>
    </source>
</evidence>
<feature type="transmembrane region" description="Helical" evidence="5">
    <location>
        <begin position="103"/>
        <end position="123"/>
    </location>
</feature>
<proteinExistence type="predicted"/>
<feature type="transmembrane region" description="Helical" evidence="5">
    <location>
        <begin position="221"/>
        <end position="244"/>
    </location>
</feature>
<keyword evidence="7" id="KW-1185">Reference proteome</keyword>
<dbReference type="GO" id="GO:0005886">
    <property type="term" value="C:plasma membrane"/>
    <property type="evidence" value="ECO:0007669"/>
    <property type="project" value="TreeGrafter"/>
</dbReference>
<dbReference type="Proteomes" id="UP000754883">
    <property type="component" value="Unassembled WGS sequence"/>
</dbReference>
<feature type="transmembrane region" description="Helical" evidence="5">
    <location>
        <begin position="415"/>
        <end position="433"/>
    </location>
</feature>
<feature type="transmembrane region" description="Helical" evidence="5">
    <location>
        <begin position="68"/>
        <end position="91"/>
    </location>
</feature>
<dbReference type="OrthoDB" id="4078873at2759"/>
<dbReference type="PANTHER" id="PTHR23501:SF3">
    <property type="entry name" value="MAJOR FACILITATOR SUPERFAMILY (MFS) PROFILE DOMAIN-CONTAINING PROTEIN"/>
    <property type="match status" value="1"/>
</dbReference>
<reference evidence="6" key="1">
    <citation type="submission" date="2021-10" db="EMBL/GenBank/DDBJ databases">
        <authorList>
            <person name="Piombo E."/>
        </authorList>
    </citation>
    <scope>NUCLEOTIDE SEQUENCE</scope>
</reference>
<keyword evidence="2 5" id="KW-0812">Transmembrane</keyword>
<evidence type="ECO:0000256" key="3">
    <source>
        <dbReference type="ARBA" id="ARBA00022989"/>
    </source>
</evidence>
<feature type="transmembrane region" description="Helical" evidence="5">
    <location>
        <begin position="439"/>
        <end position="457"/>
    </location>
</feature>
<gene>
    <name evidence="6" type="ORF">CBYS24578_00012074</name>
</gene>
<evidence type="ECO:0000256" key="5">
    <source>
        <dbReference type="SAM" id="Phobius"/>
    </source>
</evidence>
<evidence type="ECO:0000313" key="6">
    <source>
        <dbReference type="EMBL" id="CAG9984311.1"/>
    </source>
</evidence>
<comment type="subcellular location">
    <subcellularLocation>
        <location evidence="1">Membrane</location>
        <topology evidence="1">Multi-pass membrane protein</topology>
    </subcellularLocation>
</comment>